<accession>A0A4Z0QFB0</accession>
<dbReference type="RefSeq" id="WP_135391898.1">
    <property type="nucleotide sequence ID" value="NZ_SRMB01000001.1"/>
</dbReference>
<dbReference type="AlphaFoldDB" id="A0A4Z0QFB0"/>
<gene>
    <name evidence="1" type="ORF">E5K02_02920</name>
</gene>
<comment type="caution">
    <text evidence="1">The sequence shown here is derived from an EMBL/GenBank/DDBJ whole genome shotgun (WGS) entry which is preliminary data.</text>
</comment>
<dbReference type="OrthoDB" id="572467at2"/>
<organism evidence="1 2">
    <name type="scientific">Hymenobacter metallicola</name>
    <dbReference type="NCBI Taxonomy" id="2563114"/>
    <lineage>
        <taxon>Bacteria</taxon>
        <taxon>Pseudomonadati</taxon>
        <taxon>Bacteroidota</taxon>
        <taxon>Cytophagia</taxon>
        <taxon>Cytophagales</taxon>
        <taxon>Hymenobacteraceae</taxon>
        <taxon>Hymenobacter</taxon>
    </lineage>
</organism>
<evidence type="ECO:0000313" key="1">
    <source>
        <dbReference type="EMBL" id="TGE28434.1"/>
    </source>
</evidence>
<dbReference type="Proteomes" id="UP000298471">
    <property type="component" value="Unassembled WGS sequence"/>
</dbReference>
<protein>
    <recommendedName>
        <fullName evidence="3">GTPase</fullName>
    </recommendedName>
</protein>
<dbReference type="EMBL" id="SRMB01000001">
    <property type="protein sequence ID" value="TGE28434.1"/>
    <property type="molecule type" value="Genomic_DNA"/>
</dbReference>
<sequence length="129" mass="14339">MQQLVFVYNADAGLFGAVLDLAHKLVSPTTYPCSLCAITYGVRMRPEWKAFIAGLPIDSEFLHRDELAALYPWLSDTPLPAVFMKDRHGELTPFIAAAELKSIDLTGLMQLVEQRLSILIQAPSPAPRR</sequence>
<keyword evidence="2" id="KW-1185">Reference proteome</keyword>
<proteinExistence type="predicted"/>
<evidence type="ECO:0000313" key="2">
    <source>
        <dbReference type="Proteomes" id="UP000298471"/>
    </source>
</evidence>
<name>A0A4Z0QFB0_9BACT</name>
<evidence type="ECO:0008006" key="3">
    <source>
        <dbReference type="Google" id="ProtNLM"/>
    </source>
</evidence>
<reference evidence="1 2" key="1">
    <citation type="submission" date="2019-04" db="EMBL/GenBank/DDBJ databases">
        <authorList>
            <person name="Feng G."/>
            <person name="Zhang J."/>
            <person name="Zhu H."/>
        </authorList>
    </citation>
    <scope>NUCLEOTIDE SEQUENCE [LARGE SCALE GENOMIC DNA]</scope>
    <source>
        <strain evidence="1 2">9PBR-1</strain>
    </source>
</reference>